<gene>
    <name evidence="1" type="ORF">BSQ49_08510</name>
</gene>
<evidence type="ECO:0000313" key="2">
    <source>
        <dbReference type="Proteomes" id="UP000314960"/>
    </source>
</evidence>
<dbReference type="Proteomes" id="UP000314960">
    <property type="component" value="Chromosome"/>
</dbReference>
<evidence type="ECO:0000313" key="1">
    <source>
        <dbReference type="EMBL" id="AUJ30226.1"/>
    </source>
</evidence>
<proteinExistence type="predicted"/>
<name>A0A3S6QQC6_9LACO</name>
<accession>A0A3S6QQC6</accession>
<reference evidence="1 2" key="1">
    <citation type="submission" date="2016-11" db="EMBL/GenBank/DDBJ databases">
        <title>Interaction between Lactobacillus species and yeast in water kefir.</title>
        <authorList>
            <person name="Behr J."/>
            <person name="Xu D."/>
            <person name="Vogel R.F."/>
        </authorList>
    </citation>
    <scope>NUCLEOTIDE SEQUENCE [LARGE SCALE GENOMIC DNA]</scope>
    <source>
        <strain evidence="1 2">TMW 1.1822</strain>
    </source>
</reference>
<dbReference type="AlphaFoldDB" id="A0A3S6QQC6"/>
<dbReference type="EMBL" id="CP018176">
    <property type="protein sequence ID" value="AUJ30226.1"/>
    <property type="molecule type" value="Genomic_DNA"/>
</dbReference>
<organism evidence="1 2">
    <name type="scientific">Liquorilactobacillus hordei</name>
    <dbReference type="NCBI Taxonomy" id="468911"/>
    <lineage>
        <taxon>Bacteria</taxon>
        <taxon>Bacillati</taxon>
        <taxon>Bacillota</taxon>
        <taxon>Bacilli</taxon>
        <taxon>Lactobacillales</taxon>
        <taxon>Lactobacillaceae</taxon>
        <taxon>Liquorilactobacillus</taxon>
    </lineage>
</organism>
<dbReference type="KEGG" id="lhw:BSQ49_08510"/>
<protein>
    <submittedName>
        <fullName evidence="1">Uncharacterized protein</fullName>
    </submittedName>
</protein>
<sequence>MTMTTSEWLTAEVSKLAAKEEDYKKRAFFEYLTELCEEQGKRIEQAESELDGRLWNPQKW</sequence>